<proteinExistence type="predicted"/>
<dbReference type="EMBL" id="ML738710">
    <property type="protein sequence ID" value="KAE8157882.1"/>
    <property type="molecule type" value="Genomic_DNA"/>
</dbReference>
<accession>A0A5N6UGZ0</accession>
<name>A0A5N6UGZ0_ASPTM</name>
<gene>
    <name evidence="1" type="ORF">BDV40DRAFT_308286</name>
</gene>
<reference evidence="1 2" key="1">
    <citation type="submission" date="2019-04" db="EMBL/GenBank/DDBJ databases">
        <title>Friends and foes A comparative genomics study of 23 Aspergillus species from section Flavi.</title>
        <authorList>
            <consortium name="DOE Joint Genome Institute"/>
            <person name="Kjaerbolling I."/>
            <person name="Vesth T."/>
            <person name="Frisvad J.C."/>
            <person name="Nybo J.L."/>
            <person name="Theobald S."/>
            <person name="Kildgaard S."/>
            <person name="Isbrandt T."/>
            <person name="Kuo A."/>
            <person name="Sato A."/>
            <person name="Lyhne E.K."/>
            <person name="Kogle M.E."/>
            <person name="Wiebenga A."/>
            <person name="Kun R.S."/>
            <person name="Lubbers R.J."/>
            <person name="Makela M.R."/>
            <person name="Barry K."/>
            <person name="Chovatia M."/>
            <person name="Clum A."/>
            <person name="Daum C."/>
            <person name="Haridas S."/>
            <person name="He G."/>
            <person name="LaButti K."/>
            <person name="Lipzen A."/>
            <person name="Mondo S."/>
            <person name="Riley R."/>
            <person name="Salamov A."/>
            <person name="Simmons B.A."/>
            <person name="Magnuson J.K."/>
            <person name="Henrissat B."/>
            <person name="Mortensen U.H."/>
            <person name="Larsen T.O."/>
            <person name="Devries R.P."/>
            <person name="Grigoriev I.V."/>
            <person name="Machida M."/>
            <person name="Baker S.E."/>
            <person name="Andersen M.R."/>
        </authorList>
    </citation>
    <scope>NUCLEOTIDE SEQUENCE [LARGE SCALE GENOMIC DNA]</scope>
    <source>
        <strain evidence="1 2">CBS 117626</strain>
    </source>
</reference>
<dbReference type="OrthoDB" id="3340520at2759"/>
<dbReference type="InterPro" id="IPR010775">
    <property type="entry name" value="DUF1365"/>
</dbReference>
<sequence length="413" mass="47010">MVAAFVWRRLILLNSDINRGFIGKQLLFPTRLTHTRRFPKTEWYNYYGDHSLEEKLHVFLKSVGEDSREFPHAYLISVTRFLWLQKSAVSYWYLCSSDQELTAMIMEITNSFFERRNFIFRYKGTWEKDIFGSPFEKVGGLMVSKSMDPVVGPSLQSNLSSHTPDGQVKVTTRLASWGKPVDPLKAPGWTIARLIVRWTHVGAASAPRIVKEALRIRLRGRLTYLKRPEVRPGSIPRKETDVERALELPFRQYLSELASHTSFPVSIKYIPPKSIHFDDITFYSLACTASSSPPTLAIQPLTPRFYTSFPQYDSPQVAFSTGIKATPTNSDESSCRLFISDCSLMDRILATTRQTLDTETAKSGATNSMGWESKMLHIIMPSLRKSPAETFMDRFPLSNCAVYQRAVSSVTIC</sequence>
<organism evidence="1 2">
    <name type="scientific">Aspergillus tamarii</name>
    <dbReference type="NCBI Taxonomy" id="41984"/>
    <lineage>
        <taxon>Eukaryota</taxon>
        <taxon>Fungi</taxon>
        <taxon>Dikarya</taxon>
        <taxon>Ascomycota</taxon>
        <taxon>Pezizomycotina</taxon>
        <taxon>Eurotiomycetes</taxon>
        <taxon>Eurotiomycetidae</taxon>
        <taxon>Eurotiales</taxon>
        <taxon>Aspergillaceae</taxon>
        <taxon>Aspergillus</taxon>
        <taxon>Aspergillus subgen. Circumdati</taxon>
    </lineage>
</organism>
<dbReference type="Pfam" id="PF07103">
    <property type="entry name" value="DUF1365"/>
    <property type="match status" value="1"/>
</dbReference>
<dbReference type="PANTHER" id="PTHR33973">
    <property type="entry name" value="OS07G0153300 PROTEIN"/>
    <property type="match status" value="1"/>
</dbReference>
<dbReference type="PANTHER" id="PTHR33973:SF4">
    <property type="entry name" value="OS07G0153300 PROTEIN"/>
    <property type="match status" value="1"/>
</dbReference>
<dbReference type="Proteomes" id="UP000326950">
    <property type="component" value="Unassembled WGS sequence"/>
</dbReference>
<evidence type="ECO:0000313" key="2">
    <source>
        <dbReference type="Proteomes" id="UP000326950"/>
    </source>
</evidence>
<protein>
    <submittedName>
        <fullName evidence="1">Uncharacterized protein</fullName>
    </submittedName>
</protein>
<keyword evidence="2" id="KW-1185">Reference proteome</keyword>
<evidence type="ECO:0000313" key="1">
    <source>
        <dbReference type="EMBL" id="KAE8157882.1"/>
    </source>
</evidence>
<dbReference type="AlphaFoldDB" id="A0A5N6UGZ0"/>